<sequence>MIQNESSSERPARRLFQHDGKSSPLIFDSPKLVRYIHDRGLKLVVYWDMGTHTRITIDAQTFDDWKVDMLKFDGCYPNATEQEQEQGERLMKKRGEMDGERLIGYCCCWPANYNQLEEIYNLWCNYGNVKDSWQDVPTVIHWLLTCGKEKSLVDETDMTAW</sequence>
<dbReference type="Pfam" id="PF16499">
    <property type="entry name" value="Melibiase_2"/>
    <property type="match status" value="1"/>
</dbReference>
<evidence type="ECO:0000256" key="2">
    <source>
        <dbReference type="ARBA" id="ARBA00022801"/>
    </source>
</evidence>
<proteinExistence type="inferred from homology"/>
<comment type="similarity">
    <text evidence="1">Belongs to the glycosyl hydrolase 27 family.</text>
</comment>
<dbReference type="SUPFAM" id="SSF51445">
    <property type="entry name" value="(Trans)glycosidases"/>
    <property type="match status" value="1"/>
</dbReference>
<accession>A0A8C7FJ85</accession>
<keyword evidence="3" id="KW-0326">Glycosidase</keyword>
<dbReference type="GO" id="GO:0005737">
    <property type="term" value="C:cytoplasm"/>
    <property type="evidence" value="ECO:0007669"/>
    <property type="project" value="TreeGrafter"/>
</dbReference>
<dbReference type="GO" id="GO:0004557">
    <property type="term" value="F:alpha-galactosidase activity"/>
    <property type="evidence" value="ECO:0007669"/>
    <property type="project" value="TreeGrafter"/>
</dbReference>
<dbReference type="Proteomes" id="UP000694557">
    <property type="component" value="Unassembled WGS sequence"/>
</dbReference>
<dbReference type="GO" id="GO:0009311">
    <property type="term" value="P:oligosaccharide metabolic process"/>
    <property type="evidence" value="ECO:0007669"/>
    <property type="project" value="TreeGrafter"/>
</dbReference>
<dbReference type="InterPro" id="IPR002241">
    <property type="entry name" value="Glyco_hydro_27"/>
</dbReference>
<name>A0A8C7FJ85_ONCKI</name>
<protein>
    <submittedName>
        <fullName evidence="4">Uncharacterized protein</fullName>
    </submittedName>
</protein>
<dbReference type="InterPro" id="IPR017853">
    <property type="entry name" value="GH"/>
</dbReference>
<evidence type="ECO:0000313" key="5">
    <source>
        <dbReference type="Proteomes" id="UP000694557"/>
    </source>
</evidence>
<organism evidence="4 5">
    <name type="scientific">Oncorhynchus kisutch</name>
    <name type="common">Coho salmon</name>
    <name type="synonym">Salmo kisutch</name>
    <dbReference type="NCBI Taxonomy" id="8019"/>
    <lineage>
        <taxon>Eukaryota</taxon>
        <taxon>Metazoa</taxon>
        <taxon>Chordata</taxon>
        <taxon>Craniata</taxon>
        <taxon>Vertebrata</taxon>
        <taxon>Euteleostomi</taxon>
        <taxon>Actinopterygii</taxon>
        <taxon>Neopterygii</taxon>
        <taxon>Teleostei</taxon>
        <taxon>Protacanthopterygii</taxon>
        <taxon>Salmoniformes</taxon>
        <taxon>Salmonidae</taxon>
        <taxon>Salmoninae</taxon>
        <taxon>Oncorhynchus</taxon>
    </lineage>
</organism>
<reference evidence="4" key="1">
    <citation type="submission" date="2025-08" db="UniProtKB">
        <authorList>
            <consortium name="Ensembl"/>
        </authorList>
    </citation>
    <scope>IDENTIFICATION</scope>
</reference>
<dbReference type="Ensembl" id="ENSOKIT00005030493.1">
    <property type="protein sequence ID" value="ENSOKIP00005028819.1"/>
    <property type="gene ID" value="ENSOKIG00005012444.1"/>
</dbReference>
<keyword evidence="2" id="KW-0378">Hydrolase</keyword>
<dbReference type="InterPro" id="IPR013785">
    <property type="entry name" value="Aldolase_TIM"/>
</dbReference>
<dbReference type="PANTHER" id="PTHR11452">
    <property type="entry name" value="ALPHA-GALACTOSIDASE/ALPHA-N-ACETYLGALACTOSAMINIDASE"/>
    <property type="match status" value="1"/>
</dbReference>
<dbReference type="AlphaFoldDB" id="A0A8C7FJ85"/>
<dbReference type="Gene3D" id="3.20.20.70">
    <property type="entry name" value="Aldolase class I"/>
    <property type="match status" value="1"/>
</dbReference>
<dbReference type="PANTHER" id="PTHR11452:SF83">
    <property type="entry name" value="ALPHA-GALACTOSIDASE"/>
    <property type="match status" value="1"/>
</dbReference>
<dbReference type="GO" id="GO:0016139">
    <property type="term" value="P:glycoside catabolic process"/>
    <property type="evidence" value="ECO:0007669"/>
    <property type="project" value="TreeGrafter"/>
</dbReference>
<evidence type="ECO:0000313" key="4">
    <source>
        <dbReference type="Ensembl" id="ENSOKIP00005028819.1"/>
    </source>
</evidence>
<keyword evidence="5" id="KW-1185">Reference proteome</keyword>
<evidence type="ECO:0000256" key="1">
    <source>
        <dbReference type="ARBA" id="ARBA00009743"/>
    </source>
</evidence>
<reference evidence="4" key="2">
    <citation type="submission" date="2025-09" db="UniProtKB">
        <authorList>
            <consortium name="Ensembl"/>
        </authorList>
    </citation>
    <scope>IDENTIFICATION</scope>
</reference>
<evidence type="ECO:0000256" key="3">
    <source>
        <dbReference type="ARBA" id="ARBA00023295"/>
    </source>
</evidence>